<dbReference type="AlphaFoldDB" id="A0A6S6UM97"/>
<protein>
    <submittedName>
        <fullName evidence="1">AAA-like domain-containing protein</fullName>
    </submittedName>
</protein>
<dbReference type="Gene3D" id="3.40.50.300">
    <property type="entry name" value="P-loop containing nucleotide triphosphate hydrolases"/>
    <property type="match status" value="1"/>
</dbReference>
<evidence type="ECO:0000313" key="1">
    <source>
        <dbReference type="EMBL" id="CAA6830480.1"/>
    </source>
</evidence>
<accession>A0A6S6UM97</accession>
<dbReference type="InterPro" id="IPR027417">
    <property type="entry name" value="P-loop_NTPase"/>
</dbReference>
<sequence length="126" mass="14004">MQKYFNTAGPIKPANHYHIDPLHRLDWEEVQHLIESEKYFVLHAPRQTGKTSTLLAMSDELNEAGVYKSLYVNIEAAQAARNDVEGGMTVVCETLAAAAYAIQPELESIAHKLLAQQQARGVLTTL</sequence>
<organism evidence="1">
    <name type="scientific">uncultured Thiotrichaceae bacterium</name>
    <dbReference type="NCBI Taxonomy" id="298394"/>
    <lineage>
        <taxon>Bacteria</taxon>
        <taxon>Pseudomonadati</taxon>
        <taxon>Pseudomonadota</taxon>
        <taxon>Gammaproteobacteria</taxon>
        <taxon>Thiotrichales</taxon>
        <taxon>Thiotrichaceae</taxon>
        <taxon>environmental samples</taxon>
    </lineage>
</organism>
<proteinExistence type="predicted"/>
<gene>
    <name evidence="1" type="ORF">HELGO_WM61611</name>
</gene>
<dbReference type="EMBL" id="CACVAT010000591">
    <property type="protein sequence ID" value="CAA6830480.1"/>
    <property type="molecule type" value="Genomic_DNA"/>
</dbReference>
<name>A0A6S6UM97_9GAMM</name>
<reference evidence="1" key="1">
    <citation type="submission" date="2020-01" db="EMBL/GenBank/DDBJ databases">
        <authorList>
            <person name="Meier V. D."/>
            <person name="Meier V D."/>
        </authorList>
    </citation>
    <scope>NUCLEOTIDE SEQUENCE</scope>
    <source>
        <strain evidence="1">HLG_WM_MAG_09</strain>
    </source>
</reference>